<keyword evidence="3" id="KW-1003">Cell membrane</keyword>
<evidence type="ECO:0000256" key="1">
    <source>
        <dbReference type="ARBA" id="ARBA00004651"/>
    </source>
</evidence>
<evidence type="ECO:0000259" key="9">
    <source>
        <dbReference type="PROSITE" id="PS50928"/>
    </source>
</evidence>
<dbReference type="InterPro" id="IPR035906">
    <property type="entry name" value="MetI-like_sf"/>
</dbReference>
<evidence type="ECO:0000256" key="6">
    <source>
        <dbReference type="ARBA" id="ARBA00023136"/>
    </source>
</evidence>
<dbReference type="RefSeq" id="WP_148344069.1">
    <property type="nucleotide sequence ID" value="NZ_VSFG01000001.1"/>
</dbReference>
<feature type="transmembrane region" description="Helical" evidence="7">
    <location>
        <begin position="506"/>
        <end position="533"/>
    </location>
</feature>
<keyword evidence="4 7" id="KW-0812">Transmembrane</keyword>
<dbReference type="CDD" id="cd06261">
    <property type="entry name" value="TM_PBP2"/>
    <property type="match status" value="2"/>
</dbReference>
<feature type="transmembrane region" description="Helical" evidence="7">
    <location>
        <begin position="329"/>
        <end position="350"/>
    </location>
</feature>
<feature type="domain" description="ABC transmembrane type-1" evidence="9">
    <location>
        <begin position="106"/>
        <end position="293"/>
    </location>
</feature>
<feature type="compositionally biased region" description="Basic residues" evidence="8">
    <location>
        <begin position="30"/>
        <end position="40"/>
    </location>
</feature>
<feature type="transmembrane region" description="Helical" evidence="7">
    <location>
        <begin position="223"/>
        <end position="245"/>
    </location>
</feature>
<dbReference type="Pfam" id="PF00528">
    <property type="entry name" value="BPD_transp_1"/>
    <property type="match status" value="2"/>
</dbReference>
<feature type="transmembrane region" description="Helical" evidence="7">
    <location>
        <begin position="174"/>
        <end position="197"/>
    </location>
</feature>
<dbReference type="SUPFAM" id="SSF161098">
    <property type="entry name" value="MetI-like"/>
    <property type="match status" value="2"/>
</dbReference>
<dbReference type="EMBL" id="VSFG01000001">
    <property type="protein sequence ID" value="TYB48247.1"/>
    <property type="molecule type" value="Genomic_DNA"/>
</dbReference>
<feature type="transmembrane region" description="Helical" evidence="7">
    <location>
        <begin position="121"/>
        <end position="141"/>
    </location>
</feature>
<organism evidence="10 11">
    <name type="scientific">Actinomadura chibensis</name>
    <dbReference type="NCBI Taxonomy" id="392828"/>
    <lineage>
        <taxon>Bacteria</taxon>
        <taxon>Bacillati</taxon>
        <taxon>Actinomycetota</taxon>
        <taxon>Actinomycetes</taxon>
        <taxon>Streptosporangiales</taxon>
        <taxon>Thermomonosporaceae</taxon>
        <taxon>Actinomadura</taxon>
    </lineage>
</organism>
<dbReference type="PROSITE" id="PS50928">
    <property type="entry name" value="ABC_TM1"/>
    <property type="match status" value="2"/>
</dbReference>
<dbReference type="InterPro" id="IPR000515">
    <property type="entry name" value="MetI-like"/>
</dbReference>
<dbReference type="PANTHER" id="PTHR30151">
    <property type="entry name" value="ALKANE SULFONATE ABC TRANSPORTER-RELATED, MEMBRANE SUBUNIT"/>
    <property type="match status" value="1"/>
</dbReference>
<dbReference type="PANTHER" id="PTHR30151:SF20">
    <property type="entry name" value="ABC TRANSPORTER PERMEASE PROTEIN HI_0355-RELATED"/>
    <property type="match status" value="1"/>
</dbReference>
<dbReference type="Proteomes" id="UP000323380">
    <property type="component" value="Unassembled WGS sequence"/>
</dbReference>
<protein>
    <submittedName>
        <fullName evidence="10">ABC transporter permease subunit</fullName>
    </submittedName>
</protein>
<keyword evidence="5 7" id="KW-1133">Transmembrane helix</keyword>
<dbReference type="GO" id="GO:0005886">
    <property type="term" value="C:plasma membrane"/>
    <property type="evidence" value="ECO:0007669"/>
    <property type="project" value="UniProtKB-SubCell"/>
</dbReference>
<evidence type="ECO:0000256" key="7">
    <source>
        <dbReference type="RuleBase" id="RU363032"/>
    </source>
</evidence>
<keyword evidence="11" id="KW-1185">Reference proteome</keyword>
<dbReference type="GO" id="GO:0055085">
    <property type="term" value="P:transmembrane transport"/>
    <property type="evidence" value="ECO:0007669"/>
    <property type="project" value="InterPro"/>
</dbReference>
<comment type="similarity">
    <text evidence="7">Belongs to the binding-protein-dependent transport system permease family.</text>
</comment>
<feature type="transmembrane region" description="Helical" evidence="7">
    <location>
        <begin position="148"/>
        <end position="168"/>
    </location>
</feature>
<evidence type="ECO:0000256" key="4">
    <source>
        <dbReference type="ARBA" id="ARBA00022692"/>
    </source>
</evidence>
<dbReference type="STRING" id="1220554.GCA_001552135_04154"/>
<keyword evidence="2 7" id="KW-0813">Transport</keyword>
<proteinExistence type="inferred from homology"/>
<dbReference type="Gene3D" id="1.10.3720.10">
    <property type="entry name" value="MetI-like"/>
    <property type="match status" value="2"/>
</dbReference>
<evidence type="ECO:0000313" key="10">
    <source>
        <dbReference type="EMBL" id="TYB48247.1"/>
    </source>
</evidence>
<name>A0A5D0NV22_9ACTN</name>
<dbReference type="AlphaFoldDB" id="A0A5D0NV22"/>
<feature type="transmembrane region" description="Helical" evidence="7">
    <location>
        <begin position="553"/>
        <end position="572"/>
    </location>
</feature>
<evidence type="ECO:0000256" key="3">
    <source>
        <dbReference type="ARBA" id="ARBA00022475"/>
    </source>
</evidence>
<accession>A0A5D0NV22</accession>
<comment type="subcellular location">
    <subcellularLocation>
        <location evidence="1 7">Cell membrane</location>
        <topology evidence="1 7">Multi-pass membrane protein</topology>
    </subcellularLocation>
</comment>
<feature type="transmembrane region" description="Helical" evidence="7">
    <location>
        <begin position="432"/>
        <end position="450"/>
    </location>
</feature>
<gene>
    <name evidence="10" type="ORF">FXF69_03245</name>
</gene>
<comment type="caution">
    <text evidence="10">The sequence shown here is derived from an EMBL/GenBank/DDBJ whole genome shotgun (WGS) entry which is preliminary data.</text>
</comment>
<evidence type="ECO:0000313" key="11">
    <source>
        <dbReference type="Proteomes" id="UP000323380"/>
    </source>
</evidence>
<feature type="transmembrane region" description="Helical" evidence="7">
    <location>
        <begin position="271"/>
        <end position="293"/>
    </location>
</feature>
<reference evidence="10 11" key="1">
    <citation type="submission" date="2019-08" db="EMBL/GenBank/DDBJ databases">
        <title>Actinomadura sp. nov. CYP1-5 isolated from mountain soil.</title>
        <authorList>
            <person name="Songsumanus A."/>
            <person name="Kuncharoen N."/>
            <person name="Kudo T."/>
            <person name="Yuki M."/>
            <person name="Igarashi Y."/>
            <person name="Tanasupawat S."/>
        </authorList>
    </citation>
    <scope>NUCLEOTIDE SEQUENCE [LARGE SCALE GENOMIC DNA]</scope>
    <source>
        <strain evidence="10 11">JCM 14158</strain>
    </source>
</reference>
<feature type="transmembrane region" description="Helical" evidence="7">
    <location>
        <begin position="399"/>
        <end position="420"/>
    </location>
</feature>
<keyword evidence="6 7" id="KW-0472">Membrane</keyword>
<evidence type="ECO:0000256" key="5">
    <source>
        <dbReference type="ARBA" id="ARBA00022989"/>
    </source>
</evidence>
<sequence>MSTPARQERERSMSGSARREPGGSAAASSRRGRGGSRKAAVRRERGASPDAPGPRWAARLRNAVPPLMTVAVLVAGWQVLSLGGFGSLVPPPGDVLAQMRDDADYYVPNAAATMASASQGYLWGNGIAIALALCTLPFPRVQALFERVAVGAIALPLIAIAPLLAIAFRGNVPSVILAAQAVVFTTLVAAVLGLAGVDRTSVDVVRAAGGSEWTVIRRVRLPAAIPSLVGGLQVAAPSAILGAIIGEYMGGEEGLGVAMIQAQGAFDVPRAWGLAIVTSLLAAAAFLALPLVVRLVLPWTRSTDTVLGARPARPGRRDARLAARLPRTAFAAVATLAGVVLGWWLLVLVVPGGAEVARGPLQVAPYFATGDTQLVTASGEAEDPLPYLLSSLLRTIGDAGVGFLVGLVLAVAMAVVAHEFPVIERVLMPISIALRSIPIVAAMPLLALMFGRGIVAVTVLIAVMTFFPILVNVLLAMRAVPQSAVDLLTAVGAGRVHRLTKLLIPYALPALLASVKIALPLSIGAAMVAEWLATGYGLGASMTVAATLSDYDFVWGGVATVLLASLMAYRLAGALEDAALSRLE</sequence>
<feature type="compositionally biased region" description="Basic and acidic residues" evidence="8">
    <location>
        <begin position="1"/>
        <end position="21"/>
    </location>
</feature>
<feature type="domain" description="ABC transmembrane type-1" evidence="9">
    <location>
        <begin position="388"/>
        <end position="572"/>
    </location>
</feature>
<feature type="transmembrane region" description="Helical" evidence="7">
    <location>
        <begin position="456"/>
        <end position="475"/>
    </location>
</feature>
<evidence type="ECO:0000256" key="2">
    <source>
        <dbReference type="ARBA" id="ARBA00022448"/>
    </source>
</evidence>
<feature type="transmembrane region" description="Helical" evidence="7">
    <location>
        <begin position="67"/>
        <end position="89"/>
    </location>
</feature>
<feature type="region of interest" description="Disordered" evidence="8">
    <location>
        <begin position="1"/>
        <end position="55"/>
    </location>
</feature>
<evidence type="ECO:0000256" key="8">
    <source>
        <dbReference type="SAM" id="MobiDB-lite"/>
    </source>
</evidence>